<comment type="caution">
    <text evidence="3">The sequence shown here is derived from an EMBL/GenBank/DDBJ whole genome shotgun (WGS) entry which is preliminary data.</text>
</comment>
<keyword evidence="1" id="KW-0378">Hydrolase</keyword>
<dbReference type="InterPro" id="IPR000868">
    <property type="entry name" value="Isochorismatase-like_dom"/>
</dbReference>
<evidence type="ECO:0000259" key="2">
    <source>
        <dbReference type="Pfam" id="PF00857"/>
    </source>
</evidence>
<dbReference type="PANTHER" id="PTHR43540:SF6">
    <property type="entry name" value="ISOCHORISMATASE-LIKE DOMAIN-CONTAINING PROTEIN"/>
    <property type="match status" value="1"/>
</dbReference>
<sequence length="199" mass="21358">MTTALLVIDVQQSFTVRPSWTAVSRPDIADRVARLVTHARAEQQEVVWVLHAEPGSGGPFDPDQGHVRLMDGLAPAAGEPVLTKTSRNAFTTTGLAQLLTQRGVDRLVITGIQTEQCCETTARVAADLGYDVDFVTEATATFPIAHRDAPAERDLDAVLADPTTLGAAAIEERTEYALAGRFARILTMEQVLSPTAVAH</sequence>
<protein>
    <submittedName>
        <fullName evidence="3">Isochorismatase family protein</fullName>
    </submittedName>
</protein>
<dbReference type="EMBL" id="JAROAV010000010">
    <property type="protein sequence ID" value="MDF8263490.1"/>
    <property type="molecule type" value="Genomic_DNA"/>
</dbReference>
<evidence type="ECO:0000313" key="3">
    <source>
        <dbReference type="EMBL" id="MDF8263490.1"/>
    </source>
</evidence>
<dbReference type="PANTHER" id="PTHR43540">
    <property type="entry name" value="PEROXYUREIDOACRYLATE/UREIDOACRYLATE AMIDOHYDROLASE-RELATED"/>
    <property type="match status" value="1"/>
</dbReference>
<dbReference type="Gene3D" id="3.40.50.850">
    <property type="entry name" value="Isochorismatase-like"/>
    <property type="match status" value="1"/>
</dbReference>
<evidence type="ECO:0000256" key="1">
    <source>
        <dbReference type="ARBA" id="ARBA00022801"/>
    </source>
</evidence>
<feature type="domain" description="Isochorismatase-like" evidence="2">
    <location>
        <begin position="3"/>
        <end position="149"/>
    </location>
</feature>
<dbReference type="InterPro" id="IPR036380">
    <property type="entry name" value="Isochorismatase-like_sf"/>
</dbReference>
<keyword evidence="4" id="KW-1185">Reference proteome</keyword>
<gene>
    <name evidence="3" type="ORF">P4R38_04425</name>
</gene>
<reference evidence="3 4" key="1">
    <citation type="submission" date="2023-03" db="EMBL/GenBank/DDBJ databases">
        <title>YIM 133296 draft genome.</title>
        <authorList>
            <person name="Xiong L."/>
        </authorList>
    </citation>
    <scope>NUCLEOTIDE SEQUENCE [LARGE SCALE GENOMIC DNA]</scope>
    <source>
        <strain evidence="3 4">YIM 133296</strain>
    </source>
</reference>
<evidence type="ECO:0000313" key="4">
    <source>
        <dbReference type="Proteomes" id="UP001528912"/>
    </source>
</evidence>
<dbReference type="InterPro" id="IPR050272">
    <property type="entry name" value="Isochorismatase-like_hydrls"/>
</dbReference>
<dbReference type="SUPFAM" id="SSF52499">
    <property type="entry name" value="Isochorismatase-like hydrolases"/>
    <property type="match status" value="1"/>
</dbReference>
<organism evidence="3 4">
    <name type="scientific">Luteipulveratus flavus</name>
    <dbReference type="NCBI Taxonomy" id="3031728"/>
    <lineage>
        <taxon>Bacteria</taxon>
        <taxon>Bacillati</taxon>
        <taxon>Actinomycetota</taxon>
        <taxon>Actinomycetes</taxon>
        <taxon>Micrococcales</taxon>
        <taxon>Dermacoccaceae</taxon>
        <taxon>Luteipulveratus</taxon>
    </lineage>
</organism>
<dbReference type="Proteomes" id="UP001528912">
    <property type="component" value="Unassembled WGS sequence"/>
</dbReference>
<dbReference type="Pfam" id="PF00857">
    <property type="entry name" value="Isochorismatase"/>
    <property type="match status" value="1"/>
</dbReference>
<dbReference type="RefSeq" id="WP_277191202.1">
    <property type="nucleotide sequence ID" value="NZ_JAROAV010000010.1"/>
</dbReference>
<name>A0ABT6C3Z5_9MICO</name>
<accession>A0ABT6C3Z5</accession>
<proteinExistence type="predicted"/>